<evidence type="ECO:0000313" key="3">
    <source>
        <dbReference type="Proteomes" id="UP000029120"/>
    </source>
</evidence>
<reference evidence="3" key="1">
    <citation type="journal article" date="2015" name="Nat. Plants">
        <title>Genome expansion of Arabis alpina linked with retrotransposition and reduced symmetric DNA methylation.</title>
        <authorList>
            <person name="Willing E.M."/>
            <person name="Rawat V."/>
            <person name="Mandakova T."/>
            <person name="Maumus F."/>
            <person name="James G.V."/>
            <person name="Nordstroem K.J."/>
            <person name="Becker C."/>
            <person name="Warthmann N."/>
            <person name="Chica C."/>
            <person name="Szarzynska B."/>
            <person name="Zytnicki M."/>
            <person name="Albani M.C."/>
            <person name="Kiefer C."/>
            <person name="Bergonzi S."/>
            <person name="Castaings L."/>
            <person name="Mateos J.L."/>
            <person name="Berns M.C."/>
            <person name="Bujdoso N."/>
            <person name="Piofczyk T."/>
            <person name="de Lorenzo L."/>
            <person name="Barrero-Sicilia C."/>
            <person name="Mateos I."/>
            <person name="Piednoel M."/>
            <person name="Hagmann J."/>
            <person name="Chen-Min-Tao R."/>
            <person name="Iglesias-Fernandez R."/>
            <person name="Schuster S.C."/>
            <person name="Alonso-Blanco C."/>
            <person name="Roudier F."/>
            <person name="Carbonero P."/>
            <person name="Paz-Ares J."/>
            <person name="Davis S.J."/>
            <person name="Pecinka A."/>
            <person name="Quesneville H."/>
            <person name="Colot V."/>
            <person name="Lysak M.A."/>
            <person name="Weigel D."/>
            <person name="Coupland G."/>
            <person name="Schneeberger K."/>
        </authorList>
    </citation>
    <scope>NUCLEOTIDE SEQUENCE [LARGE SCALE GENOMIC DNA]</scope>
    <source>
        <strain evidence="3">cv. Pajares</strain>
    </source>
</reference>
<name>A0A087FX27_ARAAL</name>
<dbReference type="EMBL" id="KL991717">
    <property type="protein sequence ID" value="KFK22179.1"/>
    <property type="molecule type" value="Genomic_DNA"/>
</dbReference>
<keyword evidence="1" id="KW-0812">Transmembrane</keyword>
<keyword evidence="1" id="KW-0472">Membrane</keyword>
<sequence length="39" mass="4493">MTGMFSLRFCSDFVFVLAFLSVSYLVIAVTSWIGFYAFR</sequence>
<organism evidence="2 3">
    <name type="scientific">Arabis alpina</name>
    <name type="common">Alpine rock-cress</name>
    <dbReference type="NCBI Taxonomy" id="50452"/>
    <lineage>
        <taxon>Eukaryota</taxon>
        <taxon>Viridiplantae</taxon>
        <taxon>Streptophyta</taxon>
        <taxon>Embryophyta</taxon>
        <taxon>Tracheophyta</taxon>
        <taxon>Spermatophyta</taxon>
        <taxon>Magnoliopsida</taxon>
        <taxon>eudicotyledons</taxon>
        <taxon>Gunneridae</taxon>
        <taxon>Pentapetalae</taxon>
        <taxon>rosids</taxon>
        <taxon>malvids</taxon>
        <taxon>Brassicales</taxon>
        <taxon>Brassicaceae</taxon>
        <taxon>Arabideae</taxon>
        <taxon>Arabis</taxon>
    </lineage>
</organism>
<protein>
    <submittedName>
        <fullName evidence="2">Uncharacterized protein</fullName>
    </submittedName>
</protein>
<evidence type="ECO:0000313" key="2">
    <source>
        <dbReference type="EMBL" id="KFK22179.1"/>
    </source>
</evidence>
<dbReference type="AlphaFoldDB" id="A0A087FX27"/>
<evidence type="ECO:0000256" key="1">
    <source>
        <dbReference type="SAM" id="Phobius"/>
    </source>
</evidence>
<dbReference type="Gramene" id="KFK22179">
    <property type="protein sequence ID" value="KFK22179"/>
    <property type="gene ID" value="AALP_AAs44202U000100"/>
</dbReference>
<feature type="transmembrane region" description="Helical" evidence="1">
    <location>
        <begin position="13"/>
        <end position="38"/>
    </location>
</feature>
<accession>A0A087FX27</accession>
<keyword evidence="1" id="KW-1133">Transmembrane helix</keyword>
<proteinExistence type="predicted"/>
<dbReference type="Proteomes" id="UP000029120">
    <property type="component" value="Unassembled WGS sequence"/>
</dbReference>
<gene>
    <name evidence="2" type="ORF">AALP_AAs44202U000100</name>
</gene>
<keyword evidence="3" id="KW-1185">Reference proteome</keyword>